<dbReference type="AlphaFoldDB" id="A0A9R0XPD9"/>
<keyword evidence="1" id="KW-0732">Signal</keyword>
<reference evidence="2 3" key="1">
    <citation type="submission" date="2017-09" db="EMBL/GenBank/DDBJ databases">
        <authorList>
            <consortium name="International Durum Wheat Genome Sequencing Consortium (IDWGSC)"/>
            <person name="Milanesi L."/>
        </authorList>
    </citation>
    <scope>NUCLEOTIDE SEQUENCE [LARGE SCALE GENOMIC DNA]</scope>
    <source>
        <strain evidence="3">cv. Svevo</strain>
    </source>
</reference>
<feature type="chain" id="PRO_5040406972" description="Lecithin-cholesterol acyltransferase-like 1" evidence="1">
    <location>
        <begin position="22"/>
        <end position="433"/>
    </location>
</feature>
<keyword evidence="3" id="KW-1185">Reference proteome</keyword>
<gene>
    <name evidence="2" type="ORF">TRITD_5Bv1G248400</name>
</gene>
<dbReference type="OMA" id="DAGRNEF"/>
<dbReference type="InterPro" id="IPR003386">
    <property type="entry name" value="LACT/PDAT_acylTrfase"/>
</dbReference>
<proteinExistence type="predicted"/>
<evidence type="ECO:0000256" key="1">
    <source>
        <dbReference type="SAM" id="SignalP"/>
    </source>
</evidence>
<name>A0A9R0XPD9_TRITD</name>
<dbReference type="PANTHER" id="PTHR11440">
    <property type="entry name" value="LECITHIN-CHOLESTEROL ACYLTRANSFERASE-RELATED"/>
    <property type="match status" value="1"/>
</dbReference>
<dbReference type="Proteomes" id="UP000324705">
    <property type="component" value="Chromosome 5B"/>
</dbReference>
<dbReference type="SUPFAM" id="SSF53474">
    <property type="entry name" value="alpha/beta-Hydrolases"/>
    <property type="match status" value="1"/>
</dbReference>
<evidence type="ECO:0000313" key="3">
    <source>
        <dbReference type="Proteomes" id="UP000324705"/>
    </source>
</evidence>
<sequence length="433" mass="47823">MSTALLRLIALLFLLPPPLRHYLSPASGGRASQLNVKHPIILLPGFSCSNLEARLTDEYAPSQPRCGALKGQGWFPLWNDTWAIVNHDYLPCFEEQMSLVFDPILDDYRNIPGVETRVPDFGSTHGITSKNDAGRNEFCLIKLRDELEALGYRDRDTLFGAPYDLRHAPPPPGQPSRVYSDYFARLVELVEHASDKNGGKPAILLGHSFGGRVLLDFVTSTPLPWRQRFIKHLFLVSPTTPTGFMLALTNLASGSSVVQLPTVSSLALRSMWRTFASSLLSMPAPRVFGRRPLVITKERNYSAYDYPDFLAALGFSADGIVPFVKRVLPTMVRIDAPMVPTTYINGVGVQTAEQVMYLDGNFDVATETVYGDGDGTINAASILAFAKEVGTQHRRNNDIPFKFVKIPNATHAGIVIEKHPLARVMAELLEANS</sequence>
<protein>
    <recommendedName>
        <fullName evidence="4">Lecithin-cholesterol acyltransferase-like 1</fullName>
    </recommendedName>
</protein>
<dbReference type="GO" id="GO:0008374">
    <property type="term" value="F:O-acyltransferase activity"/>
    <property type="evidence" value="ECO:0007669"/>
    <property type="project" value="InterPro"/>
</dbReference>
<feature type="signal peptide" evidence="1">
    <location>
        <begin position="1"/>
        <end position="21"/>
    </location>
</feature>
<dbReference type="EMBL" id="LT934120">
    <property type="protein sequence ID" value="VAI40395.1"/>
    <property type="molecule type" value="Genomic_DNA"/>
</dbReference>
<organism evidence="2 3">
    <name type="scientific">Triticum turgidum subsp. durum</name>
    <name type="common">Durum wheat</name>
    <name type="synonym">Triticum durum</name>
    <dbReference type="NCBI Taxonomy" id="4567"/>
    <lineage>
        <taxon>Eukaryota</taxon>
        <taxon>Viridiplantae</taxon>
        <taxon>Streptophyta</taxon>
        <taxon>Embryophyta</taxon>
        <taxon>Tracheophyta</taxon>
        <taxon>Spermatophyta</taxon>
        <taxon>Magnoliopsida</taxon>
        <taxon>Liliopsida</taxon>
        <taxon>Poales</taxon>
        <taxon>Poaceae</taxon>
        <taxon>BOP clade</taxon>
        <taxon>Pooideae</taxon>
        <taxon>Triticodae</taxon>
        <taxon>Triticeae</taxon>
        <taxon>Triticinae</taxon>
        <taxon>Triticum</taxon>
    </lineage>
</organism>
<dbReference type="Pfam" id="PF02450">
    <property type="entry name" value="LCAT"/>
    <property type="match status" value="1"/>
</dbReference>
<dbReference type="InterPro" id="IPR029058">
    <property type="entry name" value="AB_hydrolase_fold"/>
</dbReference>
<evidence type="ECO:0008006" key="4">
    <source>
        <dbReference type="Google" id="ProtNLM"/>
    </source>
</evidence>
<dbReference type="GO" id="GO:0006629">
    <property type="term" value="P:lipid metabolic process"/>
    <property type="evidence" value="ECO:0007669"/>
    <property type="project" value="InterPro"/>
</dbReference>
<dbReference type="Gramene" id="TRITD5Bv1G248400.1">
    <property type="protein sequence ID" value="TRITD5Bv1G248400.1"/>
    <property type="gene ID" value="TRITD5Bv1G248400"/>
</dbReference>
<dbReference type="Gene3D" id="3.40.50.1820">
    <property type="entry name" value="alpha/beta hydrolase"/>
    <property type="match status" value="1"/>
</dbReference>
<accession>A0A9R0XPD9</accession>
<evidence type="ECO:0000313" key="2">
    <source>
        <dbReference type="EMBL" id="VAI40395.1"/>
    </source>
</evidence>